<dbReference type="RefSeq" id="WP_145257640.1">
    <property type="nucleotide sequence ID" value="NZ_CP036279.1"/>
</dbReference>
<keyword evidence="2" id="KW-1185">Reference proteome</keyword>
<reference evidence="1 2" key="1">
    <citation type="submission" date="2019-02" db="EMBL/GenBank/DDBJ databases">
        <title>Deep-cultivation of Planctomycetes and their phenomic and genomic characterization uncovers novel biology.</title>
        <authorList>
            <person name="Wiegand S."/>
            <person name="Jogler M."/>
            <person name="Boedeker C."/>
            <person name="Pinto D."/>
            <person name="Vollmers J."/>
            <person name="Rivas-Marin E."/>
            <person name="Kohn T."/>
            <person name="Peeters S.H."/>
            <person name="Heuer A."/>
            <person name="Rast P."/>
            <person name="Oberbeckmann S."/>
            <person name="Bunk B."/>
            <person name="Jeske O."/>
            <person name="Meyerdierks A."/>
            <person name="Storesund J.E."/>
            <person name="Kallscheuer N."/>
            <person name="Luecker S."/>
            <person name="Lage O.M."/>
            <person name="Pohl T."/>
            <person name="Merkel B.J."/>
            <person name="Hornburger P."/>
            <person name="Mueller R.-W."/>
            <person name="Bruemmer F."/>
            <person name="Labrenz M."/>
            <person name="Spormann A.M."/>
            <person name="Op den Camp H."/>
            <person name="Overmann J."/>
            <person name="Amann R."/>
            <person name="Jetten M.S.M."/>
            <person name="Mascher T."/>
            <person name="Medema M.H."/>
            <person name="Devos D.P."/>
            <person name="Kaster A.-K."/>
            <person name="Ovreas L."/>
            <person name="Rohde M."/>
            <person name="Galperin M.Y."/>
            <person name="Jogler C."/>
        </authorList>
    </citation>
    <scope>NUCLEOTIDE SEQUENCE [LARGE SCALE GENOMIC DNA]</scope>
    <source>
        <strain evidence="1 2">Pan216</strain>
    </source>
</reference>
<dbReference type="AlphaFoldDB" id="A0A518B1Y5"/>
<gene>
    <name evidence="1" type="ORF">Pan216_18420</name>
</gene>
<name>A0A518B1Y5_9BACT</name>
<dbReference type="Proteomes" id="UP000317093">
    <property type="component" value="Chromosome"/>
</dbReference>
<dbReference type="PANTHER" id="PTHR38134:SF2">
    <property type="entry name" value="GALACTOKINASE"/>
    <property type="match status" value="1"/>
</dbReference>
<dbReference type="EMBL" id="CP036279">
    <property type="protein sequence ID" value="QDU60989.1"/>
    <property type="molecule type" value="Genomic_DNA"/>
</dbReference>
<dbReference type="KEGG" id="knv:Pan216_18420"/>
<dbReference type="SUPFAM" id="SSF53756">
    <property type="entry name" value="UDP-Glycosyltransferase/glycogen phosphorylase"/>
    <property type="match status" value="1"/>
</dbReference>
<dbReference type="Gene3D" id="3.40.50.2000">
    <property type="entry name" value="Glycogen Phosphorylase B"/>
    <property type="match status" value="2"/>
</dbReference>
<dbReference type="OrthoDB" id="503106at2"/>
<dbReference type="InterPro" id="IPR053205">
    <property type="entry name" value="GHMP_kinase_L-arabinokinase"/>
</dbReference>
<sequence length="360" mass="40214">MAVCYYITAHGLGHSVRSAAVINEIPRSQRVIVRSCVAPVFLEQEIRRPYDLIPERFDCGTVQRDSFHTDVVATFEKYAALEEEWRAKLDEEVDFLKREEVDVIVADVPALPLRAAAKAGIPSIAISNFHWAGIYGSLLEELGPRREEFAPLVDRVREDYISATRWLRLPFSDPMPEFPQCESIPLVAREPTSIRPALAGYHDLDPSRRWAVLYLGQWPSHFDWDRLDEMDDFEFVCLGDGSAPHGRVSVIDPVRFEGQDVIASSDLVIGKAGYGIVADCVSTETPLLYTSRDGFSEHAALDRGLRQWGKALCVDQETFFRNGLRDAMLETLALEVKEPMACDGAKVAAQAILETAGVTT</sequence>
<accession>A0A518B1Y5</accession>
<evidence type="ECO:0000313" key="1">
    <source>
        <dbReference type="EMBL" id="QDU60989.1"/>
    </source>
</evidence>
<evidence type="ECO:0000313" key="2">
    <source>
        <dbReference type="Proteomes" id="UP000317093"/>
    </source>
</evidence>
<evidence type="ECO:0008006" key="3">
    <source>
        <dbReference type="Google" id="ProtNLM"/>
    </source>
</evidence>
<organism evidence="1 2">
    <name type="scientific">Kolteria novifilia</name>
    <dbReference type="NCBI Taxonomy" id="2527975"/>
    <lineage>
        <taxon>Bacteria</taxon>
        <taxon>Pseudomonadati</taxon>
        <taxon>Planctomycetota</taxon>
        <taxon>Planctomycetia</taxon>
        <taxon>Kolteriales</taxon>
        <taxon>Kolteriaceae</taxon>
        <taxon>Kolteria</taxon>
    </lineage>
</organism>
<proteinExistence type="predicted"/>
<protein>
    <recommendedName>
        <fullName evidence="3">Glycosyl transferase family 28 C-terminal domain-containing protein</fullName>
    </recommendedName>
</protein>
<dbReference type="PANTHER" id="PTHR38134">
    <property type="entry name" value="SLR1395 PROTEIN"/>
    <property type="match status" value="1"/>
</dbReference>